<accession>A0A562QLI4</accession>
<dbReference type="GO" id="GO:0032049">
    <property type="term" value="P:cardiolipin biosynthetic process"/>
    <property type="evidence" value="ECO:0007669"/>
    <property type="project" value="UniProtKB-ARBA"/>
</dbReference>
<dbReference type="PROSITE" id="PS50035">
    <property type="entry name" value="PLD"/>
    <property type="match status" value="2"/>
</dbReference>
<dbReference type="EMBL" id="VLKY01000002">
    <property type="protein sequence ID" value="TWI57575.1"/>
    <property type="molecule type" value="Genomic_DNA"/>
</dbReference>
<feature type="domain" description="PLD phosphodiesterase" evidence="1">
    <location>
        <begin position="407"/>
        <end position="434"/>
    </location>
</feature>
<proteinExistence type="predicted"/>
<dbReference type="Pfam" id="PF13091">
    <property type="entry name" value="PLDc_2"/>
    <property type="match status" value="2"/>
</dbReference>
<protein>
    <submittedName>
        <fullName evidence="2">Putative cardiolipin synthase</fullName>
    </submittedName>
</protein>
<sequence length="519" mass="58019">MEGPLSIRLLLLGMLLLTGCAQVAVPLPSSALPASGTQLAADIAPFTIQYPGRSGFRLLDSSTDAFTARAELIRLAQRSLDIQYYIIHDGVTTRMLVNELLMAADRGVRIRLLIDDTSSDGNDYALAALAAHPNIEIRVFNPVRVGRSTDVTRYLGRLLHLSRQHRRMHNKLLLADSSIAIVGGRNLGDEYFDAKPEMNFTDLDLLAAGPVAAQLSHSFDQYWNSSISQPITGFLHRPPSQASLTRMRHGLQRYLDSERVRDSALYNRLRQYVTAPRLEGWLQELTWAHSKALWDAPSKIAAEGEPHPSLLLTTQLLPDLQAVDQELFTVSAYFVPTETGLKYLSQEAAKGVDIRVLTNSLEATDVPAVHGGYAPYREALLEKGIRLYEMRAQAEKETTKAYSFGQSQSSLHSKALVLDRERTFVGSFNFDPRSILWNTEVGILVDSPALAARVRQLILDGMAPGVSYQVKRIERDGKVRLVWLEERNGKLYELHHEPGSLWRRFNAWVVQAVGLERML</sequence>
<dbReference type="AlphaFoldDB" id="A0A562QLI4"/>
<evidence type="ECO:0000313" key="3">
    <source>
        <dbReference type="Proteomes" id="UP000316905"/>
    </source>
</evidence>
<comment type="caution">
    <text evidence="2">The sequence shown here is derived from an EMBL/GenBank/DDBJ whole genome shotgun (WGS) entry which is preliminary data.</text>
</comment>
<evidence type="ECO:0000313" key="2">
    <source>
        <dbReference type="EMBL" id="TWI57575.1"/>
    </source>
</evidence>
<evidence type="ECO:0000259" key="1">
    <source>
        <dbReference type="PROSITE" id="PS50035"/>
    </source>
</evidence>
<keyword evidence="3" id="KW-1185">Reference proteome</keyword>
<dbReference type="SMART" id="SM00155">
    <property type="entry name" value="PLDc"/>
    <property type="match status" value="2"/>
</dbReference>
<dbReference type="PANTHER" id="PTHR21248">
    <property type="entry name" value="CARDIOLIPIN SYNTHASE"/>
    <property type="match status" value="1"/>
</dbReference>
<dbReference type="CDD" id="cd09113">
    <property type="entry name" value="PLDc_ymdC_like_2"/>
    <property type="match status" value="1"/>
</dbReference>
<dbReference type="OrthoDB" id="9814092at2"/>
<organism evidence="2 3">
    <name type="scientific">Pseudomonas duriflava</name>
    <dbReference type="NCBI Taxonomy" id="459528"/>
    <lineage>
        <taxon>Bacteria</taxon>
        <taxon>Pseudomonadati</taxon>
        <taxon>Pseudomonadota</taxon>
        <taxon>Gammaproteobacteria</taxon>
        <taxon>Pseudomonadales</taxon>
        <taxon>Pseudomonadaceae</taxon>
        <taxon>Pseudomonas</taxon>
    </lineage>
</organism>
<reference evidence="2 3" key="1">
    <citation type="journal article" date="2015" name="Stand. Genomic Sci.">
        <title>Genomic Encyclopedia of Bacterial and Archaeal Type Strains, Phase III: the genomes of soil and plant-associated and newly described type strains.</title>
        <authorList>
            <person name="Whitman W.B."/>
            <person name="Woyke T."/>
            <person name="Klenk H.P."/>
            <person name="Zhou Y."/>
            <person name="Lilburn T.G."/>
            <person name="Beck B.J."/>
            <person name="De Vos P."/>
            <person name="Vandamme P."/>
            <person name="Eisen J.A."/>
            <person name="Garrity G."/>
            <person name="Hugenholtz P."/>
            <person name="Kyrpides N.C."/>
        </authorList>
    </citation>
    <scope>NUCLEOTIDE SEQUENCE [LARGE SCALE GENOMIC DNA]</scope>
    <source>
        <strain evidence="2 3">CGMCC 1.6858</strain>
    </source>
</reference>
<dbReference type="CDD" id="cd09111">
    <property type="entry name" value="PLDc_ymdC_like_1"/>
    <property type="match status" value="1"/>
</dbReference>
<dbReference type="GO" id="GO:0030572">
    <property type="term" value="F:phosphatidyltransferase activity"/>
    <property type="evidence" value="ECO:0007669"/>
    <property type="project" value="UniProtKB-ARBA"/>
</dbReference>
<dbReference type="RefSeq" id="WP_145138324.1">
    <property type="nucleotide sequence ID" value="NZ_VLKY01000002.1"/>
</dbReference>
<dbReference type="Gene3D" id="3.30.870.10">
    <property type="entry name" value="Endonuclease Chain A"/>
    <property type="match status" value="2"/>
</dbReference>
<dbReference type="PANTHER" id="PTHR21248:SF12">
    <property type="entry name" value="CARDIOLIPIN SYNTHASE C"/>
    <property type="match status" value="1"/>
</dbReference>
<name>A0A562QLI4_9PSED</name>
<dbReference type="InterPro" id="IPR001736">
    <property type="entry name" value="PLipase_D/transphosphatidylase"/>
</dbReference>
<gene>
    <name evidence="2" type="ORF">IQ22_00792</name>
</gene>
<dbReference type="SUPFAM" id="SSF56024">
    <property type="entry name" value="Phospholipase D/nuclease"/>
    <property type="match status" value="2"/>
</dbReference>
<dbReference type="Proteomes" id="UP000316905">
    <property type="component" value="Unassembled WGS sequence"/>
</dbReference>
<feature type="domain" description="PLD phosphodiesterase" evidence="1">
    <location>
        <begin position="164"/>
        <end position="191"/>
    </location>
</feature>
<dbReference type="InterPro" id="IPR025202">
    <property type="entry name" value="PLD-like_dom"/>
</dbReference>